<feature type="compositionally biased region" description="Basic and acidic residues" evidence="5">
    <location>
        <begin position="649"/>
        <end position="659"/>
    </location>
</feature>
<dbReference type="InterPro" id="IPR045241">
    <property type="entry name" value="Prp46/PLRG1-like"/>
</dbReference>
<evidence type="ECO:0000256" key="5">
    <source>
        <dbReference type="SAM" id="MobiDB-lite"/>
    </source>
</evidence>
<dbReference type="PROSITE" id="PS50082">
    <property type="entry name" value="WD_REPEATS_2"/>
    <property type="match status" value="2"/>
</dbReference>
<dbReference type="OrthoDB" id="10256122at2759"/>
<dbReference type="SMART" id="SM00320">
    <property type="entry name" value="WD40"/>
    <property type="match status" value="7"/>
</dbReference>
<feature type="compositionally biased region" description="Polar residues" evidence="5">
    <location>
        <begin position="580"/>
        <end position="594"/>
    </location>
</feature>
<evidence type="ECO:0000256" key="1">
    <source>
        <dbReference type="ARBA" id="ARBA00022574"/>
    </source>
</evidence>
<dbReference type="PROSITE" id="PS50294">
    <property type="entry name" value="WD_REPEATS_REGION"/>
    <property type="match status" value="2"/>
</dbReference>
<keyword evidence="7" id="KW-1185">Reference proteome</keyword>
<feature type="compositionally biased region" description="Polar residues" evidence="5">
    <location>
        <begin position="144"/>
        <end position="157"/>
    </location>
</feature>
<keyword evidence="1 4" id="KW-0853">WD repeat</keyword>
<dbReference type="InterPro" id="IPR019775">
    <property type="entry name" value="WD40_repeat_CS"/>
</dbReference>
<dbReference type="InterPro" id="IPR001680">
    <property type="entry name" value="WD40_rpt"/>
</dbReference>
<name>A0A7M5UNT8_9CNID</name>
<feature type="compositionally biased region" description="Polar residues" evidence="5">
    <location>
        <begin position="65"/>
        <end position="79"/>
    </location>
</feature>
<dbReference type="Gene3D" id="2.130.10.10">
    <property type="entry name" value="YVTN repeat-like/Quinoprotein amine dehydrogenase"/>
    <property type="match status" value="1"/>
</dbReference>
<feature type="region of interest" description="Disordered" evidence="5">
    <location>
        <begin position="49"/>
        <end position="482"/>
    </location>
</feature>
<dbReference type="SUPFAM" id="SSF50978">
    <property type="entry name" value="WD40 repeat-like"/>
    <property type="match status" value="1"/>
</dbReference>
<feature type="compositionally biased region" description="Polar residues" evidence="5">
    <location>
        <begin position="261"/>
        <end position="274"/>
    </location>
</feature>
<feature type="compositionally biased region" description="Polar residues" evidence="5">
    <location>
        <begin position="427"/>
        <end position="438"/>
    </location>
</feature>
<dbReference type="AlphaFoldDB" id="A0A7M5UNT8"/>
<feature type="compositionally biased region" description="Polar residues" evidence="5">
    <location>
        <begin position="467"/>
        <end position="476"/>
    </location>
</feature>
<evidence type="ECO:0000256" key="2">
    <source>
        <dbReference type="ARBA" id="ARBA00022737"/>
    </source>
</evidence>
<dbReference type="InterPro" id="IPR036322">
    <property type="entry name" value="WD40_repeat_dom_sf"/>
</dbReference>
<dbReference type="Pfam" id="PF00400">
    <property type="entry name" value="WD40"/>
    <property type="match status" value="4"/>
</dbReference>
<dbReference type="Proteomes" id="UP000594262">
    <property type="component" value="Unplaced"/>
</dbReference>
<dbReference type="EnsemblMetazoa" id="CLYHEMT003382.1">
    <property type="protein sequence ID" value="CLYHEMP003382.1"/>
    <property type="gene ID" value="CLYHEMG003382"/>
</dbReference>
<feature type="compositionally biased region" description="Basic and acidic residues" evidence="5">
    <location>
        <begin position="549"/>
        <end position="561"/>
    </location>
</feature>
<dbReference type="GeneID" id="136807738"/>
<feature type="repeat" description="WD" evidence="4">
    <location>
        <begin position="757"/>
        <end position="798"/>
    </location>
</feature>
<dbReference type="GO" id="GO:0000398">
    <property type="term" value="P:mRNA splicing, via spliceosome"/>
    <property type="evidence" value="ECO:0007669"/>
    <property type="project" value="InterPro"/>
</dbReference>
<dbReference type="GO" id="GO:0071013">
    <property type="term" value="C:catalytic step 2 spliceosome"/>
    <property type="evidence" value="ECO:0007669"/>
    <property type="project" value="TreeGrafter"/>
</dbReference>
<feature type="compositionally biased region" description="Gly residues" evidence="5">
    <location>
        <begin position="693"/>
        <end position="703"/>
    </location>
</feature>
<feature type="compositionally biased region" description="Basic and acidic residues" evidence="5">
    <location>
        <begin position="118"/>
        <end position="128"/>
    </location>
</feature>
<feature type="compositionally biased region" description="Polar residues" evidence="5">
    <location>
        <begin position="607"/>
        <end position="622"/>
    </location>
</feature>
<dbReference type="RefSeq" id="XP_066920453.1">
    <property type="nucleotide sequence ID" value="XM_067064352.1"/>
</dbReference>
<feature type="compositionally biased region" description="Polar residues" evidence="5">
    <location>
        <begin position="169"/>
        <end position="194"/>
    </location>
</feature>
<feature type="compositionally biased region" description="Gly residues" evidence="5">
    <location>
        <begin position="364"/>
        <end position="374"/>
    </location>
</feature>
<feature type="compositionally biased region" description="Polar residues" evidence="5">
    <location>
        <begin position="282"/>
        <end position="318"/>
    </location>
</feature>
<evidence type="ECO:0000313" key="6">
    <source>
        <dbReference type="EnsemblMetazoa" id="CLYHEMP003382.1"/>
    </source>
</evidence>
<dbReference type="PRINTS" id="PR00320">
    <property type="entry name" value="GPROTEINBRPT"/>
</dbReference>
<comment type="similarity">
    <text evidence="3">Belongs to the WD repeat PRL1/PRL2 family.</text>
</comment>
<feature type="compositionally biased region" description="Polar residues" evidence="5">
    <location>
        <begin position="390"/>
        <end position="417"/>
    </location>
</feature>
<reference evidence="6" key="1">
    <citation type="submission" date="2021-01" db="UniProtKB">
        <authorList>
            <consortium name="EnsemblMetazoa"/>
        </authorList>
    </citation>
    <scope>IDENTIFICATION</scope>
</reference>
<proteinExistence type="inferred from homology"/>
<dbReference type="InterPro" id="IPR020472">
    <property type="entry name" value="WD40_PAC1"/>
</dbReference>
<organism evidence="6 7">
    <name type="scientific">Clytia hemisphaerica</name>
    <dbReference type="NCBI Taxonomy" id="252671"/>
    <lineage>
        <taxon>Eukaryota</taxon>
        <taxon>Metazoa</taxon>
        <taxon>Cnidaria</taxon>
        <taxon>Hydrozoa</taxon>
        <taxon>Hydroidolina</taxon>
        <taxon>Leptothecata</taxon>
        <taxon>Obeliida</taxon>
        <taxon>Clytiidae</taxon>
        <taxon>Clytia</taxon>
    </lineage>
</organism>
<feature type="region of interest" description="Disordered" evidence="5">
    <location>
        <begin position="509"/>
        <end position="743"/>
    </location>
</feature>
<sequence length="1084" mass="117178">MLIPKGGLKSQHAIYEGVRNKPGASGSTGDSQAIPFSLGNYYAPIEDEADEFDRAFDENAGENGCTEQSASSGAFNSNHVYDGNHKQRDLSASAPRTKTADGKKEQPIVSKSIDTEDDSKPGEDEKETKKKRKHRKPKNDETGLVSSNAGELSVKSTPKSHRKHITEESGPQTKPSTPLSTQTKSRQQQKNNKLITAKFNGASSSTLESDTMNGSSSRPGSGKSANPGSRPMTGGPSRPTSGVSRPASGITRPKSGKSRPPTGSSIAQNNSGEMSLQAGHSRPTSGKTSQSRPQTGQSRPTSGKISSHGLANNQNGSLSEVRPRTSEQGSSTSASRPFSASRPQSGVSRKSITSIKDSLLSKRGGSGVQDGGLYGKSDDDDLEKYMTPPRSASNNHTQNMNGETTQQSRENSRQSQGKGVEKLPPLTSITTTNTPSHPSQDENARPLSTASRPEEESEKSNIEESITPLTGRSTAYETYRDGSDDELKRLALQIDDSIYDPLASLENLKKSRQRGSSTKLQNNAHSTISLKAGTESKTPASVNGSKISLGDEGKIETEKSEGNANDDDDGENIWNDDVTNEPTNEFQEAGSSDQPRTESHQREDSPQKQTLPSTENDLTESTQEPEKSDKPSQGFLVKPINADIGSPIKSEEDKAKEGAGDTQGADGTKATYGAGANGAQATTDGDKMRATTGNGGGEGGTGGSKENFNIPVGDDDDEEGTVNNGEDDVTKSASAETEDIYRKKPRWHPPWQLRQEIVAHQGAIPELVIDPTNRWFATGSQDKTIRLWDINTGKQKLVIKAHKREIRALAFGATGHRKLYSAGDDRQLLCHDVEVNRVIQKFKGQTSVIYDMAIYHPENLLISCGRDKLLKVHDLRTEKIVRSMRGHTNTVSQVVTNNFHKMVISAGHDSTIRLWDIGDGRCISTLYGHKKSVRALCSDPDGKKFLSASSELILAWELPLGDMIQEIEAKDIAINTITSNQYGVVVAGGSNGYMNLWDFDTGFRFQRISRARVYESHEVPICVFASKFDKTGKKLICSDACNVVKIYGEAYTSRNVSNDVTMLSLPSGYNTPAQSASTNTQLKF</sequence>
<feature type="compositionally biased region" description="Polar residues" evidence="5">
    <location>
        <begin position="201"/>
        <end position="227"/>
    </location>
</feature>
<dbReference type="InterPro" id="IPR015943">
    <property type="entry name" value="WD40/YVTN_repeat-like_dom_sf"/>
</dbReference>
<feature type="compositionally biased region" description="Low complexity" evidence="5">
    <location>
        <begin position="330"/>
        <end position="345"/>
    </location>
</feature>
<feature type="compositionally biased region" description="Polar residues" evidence="5">
    <location>
        <begin position="514"/>
        <end position="546"/>
    </location>
</feature>
<accession>A0A7M5UNT8</accession>
<keyword evidence="2" id="KW-0677">Repeat</keyword>
<evidence type="ECO:0000313" key="7">
    <source>
        <dbReference type="Proteomes" id="UP000594262"/>
    </source>
</evidence>
<dbReference type="PROSITE" id="PS00678">
    <property type="entry name" value="WD_REPEATS_1"/>
    <property type="match status" value="1"/>
</dbReference>
<dbReference type="PANTHER" id="PTHR19923">
    <property type="entry name" value="WD40 REPEAT PROTEINPRL1/PRL2-RELATED"/>
    <property type="match status" value="1"/>
</dbReference>
<dbReference type="CDD" id="cd00200">
    <property type="entry name" value="WD40"/>
    <property type="match status" value="1"/>
</dbReference>
<dbReference type="GO" id="GO:0000974">
    <property type="term" value="C:Prp19 complex"/>
    <property type="evidence" value="ECO:0007669"/>
    <property type="project" value="TreeGrafter"/>
</dbReference>
<evidence type="ECO:0000256" key="4">
    <source>
        <dbReference type="PROSITE-ProRule" id="PRU00221"/>
    </source>
</evidence>
<feature type="compositionally biased region" description="Basic and acidic residues" evidence="5">
    <location>
        <begin position="595"/>
        <end position="606"/>
    </location>
</feature>
<feature type="repeat" description="WD" evidence="4">
    <location>
        <begin position="884"/>
        <end position="925"/>
    </location>
</feature>
<dbReference type="GO" id="GO:0071011">
    <property type="term" value="C:precatalytic spliceosome"/>
    <property type="evidence" value="ECO:0007669"/>
    <property type="project" value="TreeGrafter"/>
</dbReference>
<dbReference type="PANTHER" id="PTHR19923:SF0">
    <property type="entry name" value="PLEIOTROPIC REGULATOR 1"/>
    <property type="match status" value="1"/>
</dbReference>
<feature type="compositionally biased region" description="Polar residues" evidence="5">
    <location>
        <begin position="346"/>
        <end position="356"/>
    </location>
</feature>
<evidence type="ECO:0000256" key="3">
    <source>
        <dbReference type="ARBA" id="ARBA00025726"/>
    </source>
</evidence>
<feature type="compositionally biased region" description="Basic and acidic residues" evidence="5">
    <location>
        <begin position="452"/>
        <end position="462"/>
    </location>
</feature>
<protein>
    <submittedName>
        <fullName evidence="6">Uncharacterized protein</fullName>
    </submittedName>
</protein>